<organism evidence="4 5">
    <name type="scientific">Boletus edulis BED1</name>
    <dbReference type="NCBI Taxonomy" id="1328754"/>
    <lineage>
        <taxon>Eukaryota</taxon>
        <taxon>Fungi</taxon>
        <taxon>Dikarya</taxon>
        <taxon>Basidiomycota</taxon>
        <taxon>Agaricomycotina</taxon>
        <taxon>Agaricomycetes</taxon>
        <taxon>Agaricomycetidae</taxon>
        <taxon>Boletales</taxon>
        <taxon>Boletineae</taxon>
        <taxon>Boletaceae</taxon>
        <taxon>Boletoideae</taxon>
        <taxon>Boletus</taxon>
    </lineage>
</organism>
<dbReference type="InterPro" id="IPR040521">
    <property type="entry name" value="KDZ"/>
</dbReference>
<evidence type="ECO:0000259" key="3">
    <source>
        <dbReference type="Pfam" id="PF18803"/>
    </source>
</evidence>
<dbReference type="AlphaFoldDB" id="A0AAD4BAS9"/>
<keyword evidence="5" id="KW-1185">Reference proteome</keyword>
<feature type="coiled-coil region" evidence="1">
    <location>
        <begin position="686"/>
        <end position="721"/>
    </location>
</feature>
<keyword evidence="1" id="KW-0175">Coiled coil</keyword>
<dbReference type="CDD" id="cd19757">
    <property type="entry name" value="Bbox1"/>
    <property type="match status" value="1"/>
</dbReference>
<dbReference type="EMBL" id="WHUW01000379">
    <property type="protein sequence ID" value="KAF8415032.1"/>
    <property type="molecule type" value="Genomic_DNA"/>
</dbReference>
<feature type="region of interest" description="Disordered" evidence="2">
    <location>
        <begin position="1"/>
        <end position="56"/>
    </location>
</feature>
<feature type="region of interest" description="Disordered" evidence="2">
    <location>
        <begin position="108"/>
        <end position="135"/>
    </location>
</feature>
<feature type="domain" description="CxC2-like cysteine cluster KDZ transposase-associated" evidence="3">
    <location>
        <begin position="253"/>
        <end position="360"/>
    </location>
</feature>
<evidence type="ECO:0000256" key="2">
    <source>
        <dbReference type="SAM" id="MobiDB-lite"/>
    </source>
</evidence>
<dbReference type="Proteomes" id="UP001194468">
    <property type="component" value="Unassembled WGS sequence"/>
</dbReference>
<name>A0AAD4BAS9_BOLED</name>
<accession>A0AAD4BAS9</accession>
<proteinExistence type="predicted"/>
<gene>
    <name evidence="4" type="ORF">L210DRAFT_3658007</name>
</gene>
<dbReference type="PANTHER" id="PTHR33096">
    <property type="entry name" value="CXC2 DOMAIN-CONTAINING PROTEIN"/>
    <property type="match status" value="1"/>
</dbReference>
<feature type="compositionally biased region" description="Polar residues" evidence="2">
    <location>
        <begin position="1"/>
        <end position="14"/>
    </location>
</feature>
<dbReference type="PANTHER" id="PTHR33096:SF1">
    <property type="entry name" value="CXC1-LIKE CYSTEINE CLUSTER ASSOCIATED WITH KDZ TRANSPOSASES DOMAIN-CONTAINING PROTEIN"/>
    <property type="match status" value="1"/>
</dbReference>
<sequence>MGPTADSETTQPQPSLHRALQRSLKAAQKGIKKPGTTTFLPEQGSSKSVQVDTGPANAASVAREALARLSERRFRNYQRHNKSPSTTILHRETATITKTRIHSAFQGSKAGSISHSRPFISSTQPLSDPTLTESVNNVSPAVDPECWVYSPNNVFPEEHSDDHRSRKRTAAEHPLLTWLPDRDTFLEEFIRFEGRGRCTDICPLCGTDGPSIRCTDCFGGELLCITCAVDSHARNPLHIVKKWNGISFESTTLRDLGLRVQLGHLPTRPCHNPERCAGDLFIVIDTTGIHPVALDFCNCESATSHFQQLLRMAWFPATSSRPQSAATFRVLKQFQLLSLESKISSYEYYNSLVRLVDNTGLMDIKNRYEAFLRMTREWRHLKMLKRAGRGHVAGGAASTHEGECAVLCPACPHPGINIPLDINNSLVRSSGSEKSWRHALFVTIDANFRLKRKKVSSDTVDPSLSQGWAYFVEEASYKKYLEGLINRVQEKSTCSSHLAVNMADTMSRHGLAATGVGTVDCARHNMKLPTGVGDLQKGEKYINMDYLLFSMLRHNSTNILNISYDIACQWSKNLSTRIVDLPSSMQFPLSEKRINFLVPKFHLPAHVEKCQTTYSFNFTKGVGRTDGEAPERGWANINPVASSTKEMGPGARRDTLDDHFGHSNWKKVVSLRHSLLQKLKTGITKCAEHRDVLEELEKALLSSQSNELIKWRSQVEDYESNPTTKVNPYERQGNVMTMASVQLQLAKYEAEDLEKGCTYLNDICSPSVLISTGLELEELQRRLRRDKAGLGINSTDNRNAHVLQHSNDLQRRIDAWAKLQYLFLPLLAVEREKEAGDSDTSCILKFKDRFLRGQGANTRARNTLKAVEARIDAAANRYDDARKALVKLAPLLRENNTWQTFLRSLNRQDIRAMSDLVWGETEGTRKLSWIWCMGGAVEGADEGALEDMRIEWCKARARAARWSEDVDLLMDEMERTLAFFQWDAARWEERMSFVPAAAGAAEGHHAYAHRQATLRKALVENCRRSWESTMELVRQLDKDWNDGNKTASIEALVHHNEESCSDIDDPEAVIQAVKSNASFDAIPSSTDREKS</sequence>
<dbReference type="Pfam" id="PF18803">
    <property type="entry name" value="CxC2"/>
    <property type="match status" value="1"/>
</dbReference>
<reference evidence="4" key="2">
    <citation type="journal article" date="2020" name="Nat. Commun.">
        <title>Large-scale genome sequencing of mycorrhizal fungi provides insights into the early evolution of symbiotic traits.</title>
        <authorList>
            <person name="Miyauchi S."/>
            <person name="Kiss E."/>
            <person name="Kuo A."/>
            <person name="Drula E."/>
            <person name="Kohler A."/>
            <person name="Sanchez-Garcia M."/>
            <person name="Morin E."/>
            <person name="Andreopoulos B."/>
            <person name="Barry K.W."/>
            <person name="Bonito G."/>
            <person name="Buee M."/>
            <person name="Carver A."/>
            <person name="Chen C."/>
            <person name="Cichocki N."/>
            <person name="Clum A."/>
            <person name="Culley D."/>
            <person name="Crous P.W."/>
            <person name="Fauchery L."/>
            <person name="Girlanda M."/>
            <person name="Hayes R.D."/>
            <person name="Keri Z."/>
            <person name="LaButti K."/>
            <person name="Lipzen A."/>
            <person name="Lombard V."/>
            <person name="Magnuson J."/>
            <person name="Maillard F."/>
            <person name="Murat C."/>
            <person name="Nolan M."/>
            <person name="Ohm R.A."/>
            <person name="Pangilinan J."/>
            <person name="Pereira M.F."/>
            <person name="Perotto S."/>
            <person name="Peter M."/>
            <person name="Pfister S."/>
            <person name="Riley R."/>
            <person name="Sitrit Y."/>
            <person name="Stielow J.B."/>
            <person name="Szollosi G."/>
            <person name="Zifcakova L."/>
            <person name="Stursova M."/>
            <person name="Spatafora J.W."/>
            <person name="Tedersoo L."/>
            <person name="Vaario L.M."/>
            <person name="Yamada A."/>
            <person name="Yan M."/>
            <person name="Wang P."/>
            <person name="Xu J."/>
            <person name="Bruns T."/>
            <person name="Baldrian P."/>
            <person name="Vilgalys R."/>
            <person name="Dunand C."/>
            <person name="Henrissat B."/>
            <person name="Grigoriev I.V."/>
            <person name="Hibbett D."/>
            <person name="Nagy L.G."/>
            <person name="Martin F.M."/>
        </authorList>
    </citation>
    <scope>NUCLEOTIDE SEQUENCE</scope>
    <source>
        <strain evidence="4">BED1</strain>
    </source>
</reference>
<protein>
    <recommendedName>
        <fullName evidence="3">CxC2-like cysteine cluster KDZ transposase-associated domain-containing protein</fullName>
    </recommendedName>
</protein>
<dbReference type="InterPro" id="IPR041457">
    <property type="entry name" value="CxC2_KDZ-assoc"/>
</dbReference>
<evidence type="ECO:0000256" key="1">
    <source>
        <dbReference type="SAM" id="Coils"/>
    </source>
</evidence>
<evidence type="ECO:0000313" key="4">
    <source>
        <dbReference type="EMBL" id="KAF8415032.1"/>
    </source>
</evidence>
<comment type="caution">
    <text evidence="4">The sequence shown here is derived from an EMBL/GenBank/DDBJ whole genome shotgun (WGS) entry which is preliminary data.</text>
</comment>
<evidence type="ECO:0000313" key="5">
    <source>
        <dbReference type="Proteomes" id="UP001194468"/>
    </source>
</evidence>
<feature type="coiled-coil region" evidence="1">
    <location>
        <begin position="857"/>
        <end position="884"/>
    </location>
</feature>
<reference evidence="4" key="1">
    <citation type="submission" date="2019-10" db="EMBL/GenBank/DDBJ databases">
        <authorList>
            <consortium name="DOE Joint Genome Institute"/>
            <person name="Kuo A."/>
            <person name="Miyauchi S."/>
            <person name="Kiss E."/>
            <person name="Drula E."/>
            <person name="Kohler A."/>
            <person name="Sanchez-Garcia M."/>
            <person name="Andreopoulos B."/>
            <person name="Barry K.W."/>
            <person name="Bonito G."/>
            <person name="Buee M."/>
            <person name="Carver A."/>
            <person name="Chen C."/>
            <person name="Cichocki N."/>
            <person name="Clum A."/>
            <person name="Culley D."/>
            <person name="Crous P.W."/>
            <person name="Fauchery L."/>
            <person name="Girlanda M."/>
            <person name="Hayes R."/>
            <person name="Keri Z."/>
            <person name="LaButti K."/>
            <person name="Lipzen A."/>
            <person name="Lombard V."/>
            <person name="Magnuson J."/>
            <person name="Maillard F."/>
            <person name="Morin E."/>
            <person name="Murat C."/>
            <person name="Nolan M."/>
            <person name="Ohm R."/>
            <person name="Pangilinan J."/>
            <person name="Pereira M."/>
            <person name="Perotto S."/>
            <person name="Peter M."/>
            <person name="Riley R."/>
            <person name="Sitrit Y."/>
            <person name="Stielow B."/>
            <person name="Szollosi G."/>
            <person name="Zifcakova L."/>
            <person name="Stursova M."/>
            <person name="Spatafora J.W."/>
            <person name="Tedersoo L."/>
            <person name="Vaario L.-M."/>
            <person name="Yamada A."/>
            <person name="Yan M."/>
            <person name="Wang P."/>
            <person name="Xu J."/>
            <person name="Bruns T."/>
            <person name="Baldrian P."/>
            <person name="Vilgalys R."/>
            <person name="Henrissat B."/>
            <person name="Grigoriev I.V."/>
            <person name="Hibbett D."/>
            <person name="Nagy L.G."/>
            <person name="Martin F.M."/>
        </authorList>
    </citation>
    <scope>NUCLEOTIDE SEQUENCE</scope>
    <source>
        <strain evidence="4">BED1</strain>
    </source>
</reference>
<feature type="compositionally biased region" description="Polar residues" evidence="2">
    <location>
        <begin position="35"/>
        <end position="51"/>
    </location>
</feature>
<dbReference type="Pfam" id="PF18758">
    <property type="entry name" value="KDZ"/>
    <property type="match status" value="1"/>
</dbReference>